<evidence type="ECO:0000313" key="4">
    <source>
        <dbReference type="Proteomes" id="UP000218968"/>
    </source>
</evidence>
<dbReference type="PIRSF" id="PIRSF016184">
    <property type="entry name" value="PhzC_PhzF"/>
    <property type="match status" value="1"/>
</dbReference>
<organism evidence="3 4">
    <name type="scientific">Luteimonas chenhongjianii</name>
    <dbReference type="NCBI Taxonomy" id="2006110"/>
    <lineage>
        <taxon>Bacteria</taxon>
        <taxon>Pseudomonadati</taxon>
        <taxon>Pseudomonadota</taxon>
        <taxon>Gammaproteobacteria</taxon>
        <taxon>Lysobacterales</taxon>
        <taxon>Lysobacteraceae</taxon>
        <taxon>Luteimonas</taxon>
    </lineage>
</organism>
<dbReference type="KEGG" id="lum:CNR27_12550"/>
<dbReference type="EMBL" id="CP023406">
    <property type="protein sequence ID" value="ATD68158.1"/>
    <property type="molecule type" value="Genomic_DNA"/>
</dbReference>
<dbReference type="GO" id="GO:0016853">
    <property type="term" value="F:isomerase activity"/>
    <property type="evidence" value="ECO:0007669"/>
    <property type="project" value="TreeGrafter"/>
</dbReference>
<gene>
    <name evidence="3" type="ORF">CNR27_12550</name>
</gene>
<dbReference type="SUPFAM" id="SSF54506">
    <property type="entry name" value="Diaminopimelate epimerase-like"/>
    <property type="match status" value="1"/>
</dbReference>
<dbReference type="Proteomes" id="UP000218968">
    <property type="component" value="Chromosome"/>
</dbReference>
<reference evidence="4" key="1">
    <citation type="submission" date="2017-09" db="EMBL/GenBank/DDBJ databases">
        <title>Luteimonas liuhanmingii sp.nov., isolated from the intestinal contents of Tibetan Plateau Pika in Yushu, Qinghai Province, China.</title>
        <authorList>
            <person name="Gui Z."/>
        </authorList>
    </citation>
    <scope>NUCLEOTIDE SEQUENCE [LARGE SCALE GENOMIC DNA]</scope>
    <source>
        <strain evidence="4">100111</strain>
    </source>
</reference>
<comment type="similarity">
    <text evidence="1">Belongs to the PhzF family.</text>
</comment>
<feature type="active site" evidence="2">
    <location>
        <position position="47"/>
    </location>
</feature>
<dbReference type="OrthoDB" id="9788221at2"/>
<evidence type="ECO:0000256" key="1">
    <source>
        <dbReference type="ARBA" id="ARBA00008270"/>
    </source>
</evidence>
<name>A0A290XGK4_9GAMM</name>
<evidence type="ECO:0000256" key="2">
    <source>
        <dbReference type="PIRSR" id="PIRSR016184-1"/>
    </source>
</evidence>
<dbReference type="AlphaFoldDB" id="A0A290XGK4"/>
<sequence>MIRRRYLQLDVFAARPGAGNPLGVVVDAEGLDGAAMQAIATWTNLSETIFLLPPGTGADYRVRIFTPGRELPFAGHPSVGAAWAALDQGLARGAGGRLVQQCGAGLLPVRIDAADGRVLPSVRAPRARVLAAPQDGADHLAAVLRALGNADAPHALLDNGPLWWCVDLGEAAVVRGLAPPLADIAALCVATGAVGMAVFGRAHDADHALAVRAFCPADGIPEDPVTGSANAAIAAWLHAGDRPGGIGASYVASQGRELGRDGRVCVEIDADGEVWIGGAVQAVVRGTFDW</sequence>
<dbReference type="PANTHER" id="PTHR13774:SF32">
    <property type="entry name" value="ANTISENSE-ENHANCING SEQUENCE 1"/>
    <property type="match status" value="1"/>
</dbReference>
<evidence type="ECO:0000313" key="3">
    <source>
        <dbReference type="EMBL" id="ATD68158.1"/>
    </source>
</evidence>
<proteinExistence type="inferred from homology"/>
<dbReference type="GO" id="GO:0005737">
    <property type="term" value="C:cytoplasm"/>
    <property type="evidence" value="ECO:0007669"/>
    <property type="project" value="TreeGrafter"/>
</dbReference>
<dbReference type="PANTHER" id="PTHR13774">
    <property type="entry name" value="PHENAZINE BIOSYNTHESIS PROTEIN"/>
    <property type="match status" value="1"/>
</dbReference>
<dbReference type="NCBIfam" id="TIGR00654">
    <property type="entry name" value="PhzF_family"/>
    <property type="match status" value="1"/>
</dbReference>
<dbReference type="Gene3D" id="3.10.310.10">
    <property type="entry name" value="Diaminopimelate Epimerase, Chain A, domain 1"/>
    <property type="match status" value="2"/>
</dbReference>
<dbReference type="InterPro" id="IPR003719">
    <property type="entry name" value="Phenazine_PhzF-like"/>
</dbReference>
<dbReference type="RefSeq" id="WP_096299266.1">
    <property type="nucleotide sequence ID" value="NZ_CP023406.1"/>
</dbReference>
<keyword evidence="4" id="KW-1185">Reference proteome</keyword>
<accession>A0A290XGK4</accession>
<protein>
    <submittedName>
        <fullName evidence="3">Phenazine biosynthesis protein</fullName>
    </submittedName>
</protein>
<dbReference type="Pfam" id="PF02567">
    <property type="entry name" value="PhzC-PhzF"/>
    <property type="match status" value="1"/>
</dbReference>